<accession>A0A437LWC6</accession>
<dbReference type="OrthoDB" id="7486497at2"/>
<protein>
    <submittedName>
        <fullName evidence="4">ShlB/FhaC/HecB family hemolysin secretion/activation protein</fullName>
    </submittedName>
</protein>
<dbReference type="RefSeq" id="WP_127745865.1">
    <property type="nucleotide sequence ID" value="NZ_SACN01000004.1"/>
</dbReference>
<dbReference type="GO" id="GO:0046819">
    <property type="term" value="P:protein secretion by the type V secretion system"/>
    <property type="evidence" value="ECO:0007669"/>
    <property type="project" value="TreeGrafter"/>
</dbReference>
<evidence type="ECO:0000256" key="1">
    <source>
        <dbReference type="SAM" id="MobiDB-lite"/>
    </source>
</evidence>
<dbReference type="AlphaFoldDB" id="A0A437LWC6"/>
<sequence length="598" mass="63255">MTNRFVAGRALANAARAAVILGLATPAMAQVAPPPVAPAGSVPQQDQLDLPKPQSAAPASRATVDSRKVQAAPCPLADSDVLVSISQVEFTGPNGGALPEGFGALLAGIAASPPSGEQKVAVVCEIRDRAAAVLRKEGYVASVQIPPQRIENGQLRLEVVAAHITEVRVRGDAGRYRRTLAARIEKLKALNPLNEHDAERILLLAADVPGLEVQLTLRPAGTEPGAVIGDLTIAARRATVLANVQNYGSHQLGRITMYGRTDLYGLTGLSDVTSIGGQVTGDLQEQRVLQAVHQMGLGNDGITMSLNGTYAWSRPDLGTLDLRAESAIAGIEFNAPIVRSVRKSLFVGAGVDISEQRTRVFGGNNAAGNASSSPLNRDRIRVAFLRLTGIRRTPTLDGGDAFYLAGRLEVRKGLDILGATKMGLQTGGGYLPSRIEGSATAWVVQGDLDAAVQVTPALSFAGSARGQWANDPLLNYDEYSIGNLTIGRGYDPGANSGDRAIGVRGEARVRWFNTPRLRVETFGFYDHVWLWNLDSSAIEDNRKLGSYGGGVRVSLPGMATLDVMYAKPTDPPLLLPGVKKASDRLMLSLTARFNSGGK</sequence>
<evidence type="ECO:0000313" key="4">
    <source>
        <dbReference type="EMBL" id="RVT89701.1"/>
    </source>
</evidence>
<proteinExistence type="predicted"/>
<name>A0A437LWC6_9SPHN</name>
<dbReference type="PANTHER" id="PTHR34597:SF3">
    <property type="entry name" value="OUTER MEMBRANE TRANSPORTER CDIB"/>
    <property type="match status" value="1"/>
</dbReference>
<evidence type="ECO:0000313" key="5">
    <source>
        <dbReference type="Proteomes" id="UP000282971"/>
    </source>
</evidence>
<evidence type="ECO:0000256" key="2">
    <source>
        <dbReference type="SAM" id="SignalP"/>
    </source>
</evidence>
<keyword evidence="5" id="KW-1185">Reference proteome</keyword>
<feature type="region of interest" description="Disordered" evidence="1">
    <location>
        <begin position="35"/>
        <end position="66"/>
    </location>
</feature>
<dbReference type="InterPro" id="IPR051544">
    <property type="entry name" value="TPS_OM_transporter"/>
</dbReference>
<dbReference type="Proteomes" id="UP000282971">
    <property type="component" value="Unassembled WGS sequence"/>
</dbReference>
<feature type="compositionally biased region" description="Low complexity" evidence="1">
    <location>
        <begin position="38"/>
        <end position="54"/>
    </location>
</feature>
<dbReference type="GO" id="GO:0008320">
    <property type="term" value="F:protein transmembrane transporter activity"/>
    <property type="evidence" value="ECO:0007669"/>
    <property type="project" value="TreeGrafter"/>
</dbReference>
<dbReference type="Gene3D" id="2.40.160.50">
    <property type="entry name" value="membrane protein fhac: a member of the omp85/tpsb transporter family"/>
    <property type="match status" value="1"/>
</dbReference>
<dbReference type="InterPro" id="IPR005565">
    <property type="entry name" value="Hemolysn_activator_HlyB_C"/>
</dbReference>
<evidence type="ECO:0000259" key="3">
    <source>
        <dbReference type="Pfam" id="PF03865"/>
    </source>
</evidence>
<feature type="signal peptide" evidence="2">
    <location>
        <begin position="1"/>
        <end position="29"/>
    </location>
</feature>
<dbReference type="PANTHER" id="PTHR34597">
    <property type="entry name" value="SLR1661 PROTEIN"/>
    <property type="match status" value="1"/>
</dbReference>
<dbReference type="GO" id="GO:0098046">
    <property type="term" value="C:type V protein secretion system complex"/>
    <property type="evidence" value="ECO:0007669"/>
    <property type="project" value="TreeGrafter"/>
</dbReference>
<comment type="caution">
    <text evidence="4">The sequence shown here is derived from an EMBL/GenBank/DDBJ whole genome shotgun (WGS) entry which is preliminary data.</text>
</comment>
<feature type="chain" id="PRO_5019417774" evidence="2">
    <location>
        <begin position="30"/>
        <end position="598"/>
    </location>
</feature>
<organism evidence="4 5">
    <name type="scientific">Sphingomonas crocodyli</name>
    <dbReference type="NCBI Taxonomy" id="1979270"/>
    <lineage>
        <taxon>Bacteria</taxon>
        <taxon>Pseudomonadati</taxon>
        <taxon>Pseudomonadota</taxon>
        <taxon>Alphaproteobacteria</taxon>
        <taxon>Sphingomonadales</taxon>
        <taxon>Sphingomonadaceae</taxon>
        <taxon>Sphingomonas</taxon>
    </lineage>
</organism>
<dbReference type="Pfam" id="PF03865">
    <property type="entry name" value="ShlB"/>
    <property type="match status" value="1"/>
</dbReference>
<gene>
    <name evidence="4" type="ORF">EOD43_20170</name>
</gene>
<dbReference type="EMBL" id="SACN01000004">
    <property type="protein sequence ID" value="RVT89701.1"/>
    <property type="molecule type" value="Genomic_DNA"/>
</dbReference>
<reference evidence="4 5" key="1">
    <citation type="submission" date="2019-01" db="EMBL/GenBank/DDBJ databases">
        <authorList>
            <person name="Chen W.-M."/>
        </authorList>
    </citation>
    <scope>NUCLEOTIDE SEQUENCE [LARGE SCALE GENOMIC DNA]</scope>
    <source>
        <strain evidence="4 5">CCP-7</strain>
    </source>
</reference>
<keyword evidence="2" id="KW-0732">Signal</keyword>
<feature type="domain" description="Haemolysin activator HlyB C-terminal" evidence="3">
    <location>
        <begin position="401"/>
        <end position="552"/>
    </location>
</feature>